<dbReference type="HOGENOM" id="CLU_1620155_0_0_1"/>
<organism evidence="2 3">
    <name type="scientific">Stachybotrys chartarum (strain CBS 109288 / IBT 7711)</name>
    <name type="common">Toxic black mold</name>
    <name type="synonym">Stilbospora chartarum</name>
    <dbReference type="NCBI Taxonomy" id="1280523"/>
    <lineage>
        <taxon>Eukaryota</taxon>
        <taxon>Fungi</taxon>
        <taxon>Dikarya</taxon>
        <taxon>Ascomycota</taxon>
        <taxon>Pezizomycotina</taxon>
        <taxon>Sordariomycetes</taxon>
        <taxon>Hypocreomycetidae</taxon>
        <taxon>Hypocreales</taxon>
        <taxon>Stachybotryaceae</taxon>
        <taxon>Stachybotrys</taxon>
    </lineage>
</organism>
<reference evidence="2 3" key="1">
    <citation type="journal article" date="2014" name="BMC Genomics">
        <title>Comparative genome sequencing reveals chemotype-specific gene clusters in the toxigenic black mold Stachybotrys.</title>
        <authorList>
            <person name="Semeiks J."/>
            <person name="Borek D."/>
            <person name="Otwinowski Z."/>
            <person name="Grishin N.V."/>
        </authorList>
    </citation>
    <scope>NUCLEOTIDE SEQUENCE [LARGE SCALE GENOMIC DNA]</scope>
    <source>
        <strain evidence="3">CBS 109288 / IBT 7711</strain>
    </source>
</reference>
<evidence type="ECO:0000313" key="3">
    <source>
        <dbReference type="Proteomes" id="UP000028045"/>
    </source>
</evidence>
<evidence type="ECO:0000313" key="2">
    <source>
        <dbReference type="EMBL" id="KEY66428.1"/>
    </source>
</evidence>
<gene>
    <name evidence="2" type="ORF">S7711_11015</name>
</gene>
<proteinExistence type="predicted"/>
<feature type="region of interest" description="Disordered" evidence="1">
    <location>
        <begin position="124"/>
        <end position="164"/>
    </location>
</feature>
<sequence>MIDIAPSSWSIGVLRGQSPCSSLSAMFPAGFNKSACDLPLALRREGSHGNITLFSPFGRHIPHVAIIGPAYPGLESSFWSWTSVRASVVTEGASPPTPSTNMDRLETPCVNRIPLCPSPIPHPTSHAVQELPSKKGKPCPIPSVDEKRCPTLESRGDQSQPISG</sequence>
<evidence type="ECO:0000256" key="1">
    <source>
        <dbReference type="SAM" id="MobiDB-lite"/>
    </source>
</evidence>
<dbReference type="EMBL" id="KL648658">
    <property type="protein sequence ID" value="KEY66428.1"/>
    <property type="molecule type" value="Genomic_DNA"/>
</dbReference>
<protein>
    <submittedName>
        <fullName evidence="2">Uncharacterized protein</fullName>
    </submittedName>
</protein>
<keyword evidence="3" id="KW-1185">Reference proteome</keyword>
<accession>A0A084AM99</accession>
<dbReference type="AlphaFoldDB" id="A0A084AM99"/>
<feature type="compositionally biased region" description="Basic and acidic residues" evidence="1">
    <location>
        <begin position="144"/>
        <end position="156"/>
    </location>
</feature>
<dbReference type="Proteomes" id="UP000028045">
    <property type="component" value="Unassembled WGS sequence"/>
</dbReference>
<name>A0A084AM99_STACB</name>